<dbReference type="InterPro" id="IPR020000">
    <property type="entry name" value="Phage_P2_LysB"/>
</dbReference>
<dbReference type="OrthoDB" id="8658549at2"/>
<dbReference type="NCBIfam" id="TIGR03495">
    <property type="entry name" value="phage_LysB"/>
    <property type="match status" value="1"/>
</dbReference>
<name>A0A248LHQ1_9NEIS</name>
<evidence type="ECO:0000313" key="1">
    <source>
        <dbReference type="EMBL" id="ASJ24310.1"/>
    </source>
</evidence>
<gene>
    <name evidence="1" type="ORF">LHGZ1_1479</name>
</gene>
<organism evidence="1 2">
    <name type="scientific">Laribacter hongkongensis</name>
    <dbReference type="NCBI Taxonomy" id="168471"/>
    <lineage>
        <taxon>Bacteria</taxon>
        <taxon>Pseudomonadati</taxon>
        <taxon>Pseudomonadota</taxon>
        <taxon>Betaproteobacteria</taxon>
        <taxon>Neisseriales</taxon>
        <taxon>Aquaspirillaceae</taxon>
        <taxon>Laribacter</taxon>
    </lineage>
</organism>
<protein>
    <recommendedName>
        <fullName evidence="3">LysB family phage lysis regulatory protein</fullName>
    </recommendedName>
</protein>
<dbReference type="EMBL" id="CP022115">
    <property type="protein sequence ID" value="ASJ24310.1"/>
    <property type="molecule type" value="Genomic_DNA"/>
</dbReference>
<evidence type="ECO:0008006" key="3">
    <source>
        <dbReference type="Google" id="ProtNLM"/>
    </source>
</evidence>
<evidence type="ECO:0000313" key="2">
    <source>
        <dbReference type="Proteomes" id="UP000197424"/>
    </source>
</evidence>
<dbReference type="AlphaFoldDB" id="A0A248LHQ1"/>
<reference evidence="2" key="1">
    <citation type="submission" date="2017-06" db="EMBL/GenBank/DDBJ databases">
        <title>Whole genome sequence of Laribacter hongkongensis LHGZ1.</title>
        <authorList>
            <person name="Chen D."/>
            <person name="Wu H."/>
            <person name="Chen J."/>
        </authorList>
    </citation>
    <scope>NUCLEOTIDE SEQUENCE [LARGE SCALE GENOMIC DNA]</scope>
    <source>
        <strain evidence="2">LHGZ1</strain>
    </source>
</reference>
<accession>A0A248LHQ1</accession>
<sequence length="155" mass="17263">MNLRLISLVCAAAIGLGGTFWLQHQRIQRLDAELIRQRIDTATESTLRQQVSAQLVQETALREEHAKAEAALRDDLAAAHRLTARRAVTLEKLTHENAELRRWAATPLPDAARGLRERPAFVSAAAYRQWLSGRERLPAAALPAADEQRSLDTRG</sequence>
<proteinExistence type="predicted"/>
<dbReference type="Proteomes" id="UP000197424">
    <property type="component" value="Chromosome"/>
</dbReference>